<dbReference type="PANTHER" id="PTHR11686:SF9">
    <property type="entry name" value="RE13973P"/>
    <property type="match status" value="1"/>
</dbReference>
<feature type="signal peptide" evidence="9">
    <location>
        <begin position="1"/>
        <end position="21"/>
    </location>
</feature>
<dbReference type="AlphaFoldDB" id="G0WG38"/>
<evidence type="ECO:0000256" key="7">
    <source>
        <dbReference type="PIRSR" id="PIRSR600101-2"/>
    </source>
</evidence>
<dbReference type="GO" id="GO:0103068">
    <property type="term" value="F:leukotriene C4 gamma-glutamyl transferase activity"/>
    <property type="evidence" value="ECO:0007669"/>
    <property type="project" value="UniProtKB-EC"/>
</dbReference>
<evidence type="ECO:0000256" key="1">
    <source>
        <dbReference type="ARBA" id="ARBA00001049"/>
    </source>
</evidence>
<organism evidence="10 11">
    <name type="scientific">Naumovozyma dairenensis (strain ATCC 10597 / BCRC 20456 / CBS 421 / NBRC 0211 / NRRL Y-12639)</name>
    <name type="common">Saccharomyces dairenensis</name>
    <dbReference type="NCBI Taxonomy" id="1071378"/>
    <lineage>
        <taxon>Eukaryota</taxon>
        <taxon>Fungi</taxon>
        <taxon>Dikarya</taxon>
        <taxon>Ascomycota</taxon>
        <taxon>Saccharomycotina</taxon>
        <taxon>Saccharomycetes</taxon>
        <taxon>Saccharomycetales</taxon>
        <taxon>Saccharomycetaceae</taxon>
        <taxon>Naumovozyma</taxon>
    </lineage>
</organism>
<reference evidence="10 11" key="1">
    <citation type="journal article" date="2011" name="Proc. Natl. Acad. Sci. U.S.A.">
        <title>Evolutionary erosion of yeast sex chromosomes by mating-type switching accidents.</title>
        <authorList>
            <person name="Gordon J.L."/>
            <person name="Armisen D."/>
            <person name="Proux-Wera E."/>
            <person name="Oheigeartaigh S.S."/>
            <person name="Byrne K.P."/>
            <person name="Wolfe K.H."/>
        </authorList>
    </citation>
    <scope>NUCLEOTIDE SEQUENCE [LARGE SCALE GENOMIC DNA]</scope>
    <source>
        <strain evidence="11">ATCC 10597 / BCRC 20456 / CBS 421 / NBRC 0211 / NRRL Y-12639</strain>
    </source>
</reference>
<dbReference type="InterPro" id="IPR043137">
    <property type="entry name" value="GGT_ssub_C"/>
</dbReference>
<dbReference type="MEROPS" id="T03.012"/>
<feature type="binding site" evidence="7">
    <location>
        <begin position="532"/>
        <end position="533"/>
    </location>
    <ligand>
        <name>L-glutamate</name>
        <dbReference type="ChEBI" id="CHEBI:29985"/>
    </ligand>
</feature>
<comment type="similarity">
    <text evidence="4">Belongs to the gamma-glutamyltransferase family.</text>
</comment>
<dbReference type="GO" id="GO:0005886">
    <property type="term" value="C:plasma membrane"/>
    <property type="evidence" value="ECO:0007669"/>
    <property type="project" value="TreeGrafter"/>
</dbReference>
<dbReference type="KEGG" id="ndi:NDAI_0I01800"/>
<dbReference type="SUPFAM" id="SSF56235">
    <property type="entry name" value="N-terminal nucleophile aminohydrolases (Ntn hydrolases)"/>
    <property type="match status" value="1"/>
</dbReference>
<feature type="active site" description="Nucleophile" evidence="6">
    <location>
        <position position="461"/>
    </location>
</feature>
<dbReference type="Pfam" id="PF01019">
    <property type="entry name" value="G_glu_transpept"/>
    <property type="match status" value="1"/>
</dbReference>
<gene>
    <name evidence="10" type="primary">NDAI0I01800</name>
    <name evidence="10" type="ordered locus">NDAI_0I01800</name>
</gene>
<dbReference type="EC" id="3.4.19.13" evidence="8"/>
<dbReference type="NCBIfam" id="TIGR00066">
    <property type="entry name" value="g_glut_trans"/>
    <property type="match status" value="1"/>
</dbReference>
<keyword evidence="9" id="KW-0732">Signal</keyword>
<comment type="catalytic activity">
    <reaction evidence="2 8">
        <text>glutathione + H2O = L-cysteinylglycine + L-glutamate</text>
        <dbReference type="Rhea" id="RHEA:28807"/>
        <dbReference type="ChEBI" id="CHEBI:15377"/>
        <dbReference type="ChEBI" id="CHEBI:29985"/>
        <dbReference type="ChEBI" id="CHEBI:57925"/>
        <dbReference type="ChEBI" id="CHEBI:61694"/>
        <dbReference type="EC" id="3.4.19.13"/>
    </reaction>
</comment>
<evidence type="ECO:0000256" key="5">
    <source>
        <dbReference type="ARBA" id="ARBA00047417"/>
    </source>
</evidence>
<feature type="binding site" evidence="7">
    <location>
        <position position="164"/>
    </location>
    <ligand>
        <name>L-glutamate</name>
        <dbReference type="ChEBI" id="CHEBI:29985"/>
    </ligand>
</feature>
<protein>
    <recommendedName>
        <fullName evidence="8">Glutathione hydrolase</fullName>
        <ecNumber evidence="8">2.3.2.2</ecNumber>
        <ecNumber evidence="8">3.4.19.13</ecNumber>
    </recommendedName>
    <alternativeName>
        <fullName evidence="8">Gamma-glutamyltransferase</fullName>
    </alternativeName>
    <alternativeName>
        <fullName evidence="8">Gamma-glutamyltranspeptidase</fullName>
    </alternativeName>
</protein>
<dbReference type="FunFam" id="3.60.20.40:FF:000001">
    <property type="entry name" value="Gamma-glutamyltranspeptidase 1"/>
    <property type="match status" value="1"/>
</dbReference>
<evidence type="ECO:0000313" key="10">
    <source>
        <dbReference type="EMBL" id="CCD26749.1"/>
    </source>
</evidence>
<dbReference type="OMA" id="ICGMGPP"/>
<dbReference type="Proteomes" id="UP000000689">
    <property type="component" value="Chromosome 9"/>
</dbReference>
<dbReference type="OrthoDB" id="1081007at2759"/>
<evidence type="ECO:0000256" key="9">
    <source>
        <dbReference type="SAM" id="SignalP"/>
    </source>
</evidence>
<feature type="binding site" evidence="7">
    <location>
        <position position="555"/>
    </location>
    <ligand>
        <name>L-glutamate</name>
        <dbReference type="ChEBI" id="CHEBI:29985"/>
    </ligand>
</feature>
<feature type="binding site" evidence="7">
    <location>
        <position position="503"/>
    </location>
    <ligand>
        <name>L-glutamate</name>
        <dbReference type="ChEBI" id="CHEBI:29985"/>
    </ligand>
</feature>
<dbReference type="EMBL" id="HE580275">
    <property type="protein sequence ID" value="CCD26749.1"/>
    <property type="molecule type" value="Genomic_DNA"/>
</dbReference>
<dbReference type="UniPathway" id="UPA00204"/>
<evidence type="ECO:0000256" key="8">
    <source>
        <dbReference type="RuleBase" id="RU368068"/>
    </source>
</evidence>
<dbReference type="InterPro" id="IPR000101">
    <property type="entry name" value="GGT_peptidase"/>
</dbReference>
<dbReference type="GO" id="GO:0000324">
    <property type="term" value="C:fungal-type vacuole"/>
    <property type="evidence" value="ECO:0007669"/>
    <property type="project" value="EnsemblFungi"/>
</dbReference>
<keyword evidence="11" id="KW-1185">Reference proteome</keyword>
<dbReference type="EC" id="2.3.2.2" evidence="8"/>
<evidence type="ECO:0000256" key="4">
    <source>
        <dbReference type="ARBA" id="ARBA00009381"/>
    </source>
</evidence>
<comment type="catalytic activity">
    <reaction evidence="1 8">
        <text>an S-substituted glutathione + H2O = an S-substituted L-cysteinylglycine + L-glutamate</text>
        <dbReference type="Rhea" id="RHEA:59468"/>
        <dbReference type="ChEBI" id="CHEBI:15377"/>
        <dbReference type="ChEBI" id="CHEBI:29985"/>
        <dbReference type="ChEBI" id="CHEBI:90779"/>
        <dbReference type="ChEBI" id="CHEBI:143103"/>
        <dbReference type="EC" id="3.4.19.13"/>
    </reaction>
</comment>
<evidence type="ECO:0000313" key="11">
    <source>
        <dbReference type="Proteomes" id="UP000000689"/>
    </source>
</evidence>
<name>G0WG38_NAUDC</name>
<comment type="pathway">
    <text evidence="3 8">Sulfur metabolism; glutathione metabolism.</text>
</comment>
<comment type="function">
    <text evidence="8">Cleaves the gamma-glutamyl peptide bond of glutathione and glutathione conjugates.</text>
</comment>
<accession>G0WG38</accession>
<evidence type="ECO:0000256" key="6">
    <source>
        <dbReference type="PIRSR" id="PIRSR600101-1"/>
    </source>
</evidence>
<dbReference type="Gene3D" id="3.60.20.40">
    <property type="match status" value="1"/>
</dbReference>
<evidence type="ECO:0000256" key="3">
    <source>
        <dbReference type="ARBA" id="ARBA00005115"/>
    </source>
</evidence>
<dbReference type="GO" id="GO:0006805">
    <property type="term" value="P:xenobiotic metabolic process"/>
    <property type="evidence" value="ECO:0007669"/>
    <property type="project" value="EnsemblFungi"/>
</dbReference>
<feature type="binding site" evidence="7">
    <location>
        <begin position="479"/>
        <end position="481"/>
    </location>
    <ligand>
        <name>L-glutamate</name>
        <dbReference type="ChEBI" id="CHEBI:29985"/>
    </ligand>
</feature>
<dbReference type="InterPro" id="IPR029055">
    <property type="entry name" value="Ntn_hydrolases_N"/>
</dbReference>
<dbReference type="PRINTS" id="PR01210">
    <property type="entry name" value="GGTRANSPTASE"/>
</dbReference>
<proteinExistence type="inferred from homology"/>
<dbReference type="STRING" id="1071378.G0WG38"/>
<dbReference type="PANTHER" id="PTHR11686">
    <property type="entry name" value="GAMMA GLUTAMYL TRANSPEPTIDASE"/>
    <property type="match status" value="1"/>
</dbReference>
<keyword evidence="8" id="KW-0378">Hydrolase</keyword>
<comment type="catalytic activity">
    <reaction evidence="5 8">
        <text>an N-terminal (5-L-glutamyl)-[peptide] + an alpha-amino acid = 5-L-glutamyl amino acid + an N-terminal L-alpha-aminoacyl-[peptide]</text>
        <dbReference type="Rhea" id="RHEA:23904"/>
        <dbReference type="Rhea" id="RHEA-COMP:9780"/>
        <dbReference type="Rhea" id="RHEA-COMP:9795"/>
        <dbReference type="ChEBI" id="CHEBI:77644"/>
        <dbReference type="ChEBI" id="CHEBI:78597"/>
        <dbReference type="ChEBI" id="CHEBI:78599"/>
        <dbReference type="ChEBI" id="CHEBI:78608"/>
        <dbReference type="EC" id="2.3.2.2"/>
    </reaction>
</comment>
<keyword evidence="8" id="KW-0012">Acyltransferase</keyword>
<dbReference type="Gene3D" id="1.10.246.130">
    <property type="match status" value="1"/>
</dbReference>
<dbReference type="InterPro" id="IPR043138">
    <property type="entry name" value="GGT_lsub"/>
</dbReference>
<evidence type="ECO:0000256" key="2">
    <source>
        <dbReference type="ARBA" id="ARBA00001089"/>
    </source>
</evidence>
<dbReference type="HOGENOM" id="CLU_014813_4_0_1"/>
<dbReference type="RefSeq" id="XP_003671992.1">
    <property type="nucleotide sequence ID" value="XM_003671944.1"/>
</dbReference>
<dbReference type="GeneID" id="11494003"/>
<dbReference type="eggNOG" id="KOG2410">
    <property type="taxonomic scope" value="Eukaryota"/>
</dbReference>
<feature type="chain" id="PRO_5003411291" description="Glutathione hydrolase" evidence="9">
    <location>
        <begin position="22"/>
        <end position="654"/>
    </location>
</feature>
<dbReference type="GO" id="GO:0006751">
    <property type="term" value="P:glutathione catabolic process"/>
    <property type="evidence" value="ECO:0007669"/>
    <property type="project" value="UniProtKB-UniRule"/>
</dbReference>
<keyword evidence="8" id="KW-0808">Transferase</keyword>
<sequence length="654" mass="72997">MQISLLLTIIYSFLSLTITHARFIDQTVFSPQLQHQNQAQNQASWPPVKDGKLPIHNIDIDLLSRQPSLSPNISLLKKGDNMAISSDLEICNNLTMNEILLKFPNSTAIDASITQTLCIGMINFFNSGIGGGGYATIFNRHHNDPDTTDVKDKYEHEGITIDFREMAPMKAEKSMFKDKPDWASKIGGVSIAIPGELMGLWELYDQFGSGSIKWSQLLEPIIKLGNQGWEVDEVLAMTLSMYEPIFLAMPEDWSFVLNSTKNGVLKQGDIIKRPNLANTLNILAKNESVAPFYDPNHPLVKSMVGKINQYDGIFQTNDFTNYNVNIEKPLMGKIRKGERHIPENDLTVLTSSGSSSGAALLSALSIMDNFDTVEGGDYQDQTTFQLIETMKWMASARTRLGDFSSSVDSPDIHENIQTILNSKWINNATESICKNSFPSPKTMENFTMYNPLYQLNDPHGTAHFSIIDQNNNAVSLTTTINLLFGSLIHDPITGVIFNNEMDDFSQPNGPSNSFDLTPSIFNFPEPGKRPLSSAAPTIILNELGKPDFVVGASGGSRITTSILQAIIRTYWYKMPLLETIAYPRIHHQLLPDQLEVENITMIGKETVNNLKNMGYTIIESFPKSCINAIKKNTKSLEWFAVSDFWRKRGVSCVN</sequence>
<dbReference type="GO" id="GO:0036374">
    <property type="term" value="F:glutathione hydrolase activity"/>
    <property type="evidence" value="ECO:0007669"/>
    <property type="project" value="UniProtKB-UniRule"/>
</dbReference>